<feature type="compositionally biased region" description="Polar residues" evidence="1">
    <location>
        <begin position="30"/>
        <end position="40"/>
    </location>
</feature>
<keyword evidence="3" id="KW-1185">Reference proteome</keyword>
<accession>A0AAN7HC37</accession>
<gene>
    <name evidence="2" type="ORF">C8A03DRAFT_36315</name>
</gene>
<evidence type="ECO:0000256" key="1">
    <source>
        <dbReference type="SAM" id="MobiDB-lite"/>
    </source>
</evidence>
<dbReference type="EMBL" id="MU860236">
    <property type="protein sequence ID" value="KAK4235805.1"/>
    <property type="molecule type" value="Genomic_DNA"/>
</dbReference>
<dbReference type="Pfam" id="PF08939">
    <property type="entry name" value="Bles03"/>
    <property type="match status" value="1"/>
</dbReference>
<sequence length="142" mass="16378">MYETVPEFPQRLPPAEPKCRTPPAYDLPNDTASSTRNRSAYPTSRLNGIVKRYFIQEGCNLLRRFKQNLAQCAPRDHARLWQGFERGAWEAVGGWKVMSGKQWTLYPKEDEVIYVWRTVWEGVDANRLGTSGNVPTDSKESW</sequence>
<proteinExistence type="predicted"/>
<protein>
    <submittedName>
        <fullName evidence="2">Uncharacterized protein</fullName>
    </submittedName>
</protein>
<name>A0AAN7HC37_9PEZI</name>
<evidence type="ECO:0000313" key="3">
    <source>
        <dbReference type="Proteomes" id="UP001303760"/>
    </source>
</evidence>
<dbReference type="InterPro" id="IPR015034">
    <property type="entry name" value="Bles03"/>
</dbReference>
<dbReference type="Proteomes" id="UP001303760">
    <property type="component" value="Unassembled WGS sequence"/>
</dbReference>
<dbReference type="AlphaFoldDB" id="A0AAN7HC37"/>
<evidence type="ECO:0000313" key="2">
    <source>
        <dbReference type="EMBL" id="KAK4235805.1"/>
    </source>
</evidence>
<comment type="caution">
    <text evidence="2">The sequence shown here is derived from an EMBL/GenBank/DDBJ whole genome shotgun (WGS) entry which is preliminary data.</text>
</comment>
<reference evidence="2" key="2">
    <citation type="submission" date="2023-05" db="EMBL/GenBank/DDBJ databases">
        <authorList>
            <consortium name="Lawrence Berkeley National Laboratory"/>
            <person name="Steindorff A."/>
            <person name="Hensen N."/>
            <person name="Bonometti L."/>
            <person name="Westerberg I."/>
            <person name="Brannstrom I.O."/>
            <person name="Guillou S."/>
            <person name="Cros-Aarteil S."/>
            <person name="Calhoun S."/>
            <person name="Haridas S."/>
            <person name="Kuo A."/>
            <person name="Mondo S."/>
            <person name="Pangilinan J."/>
            <person name="Riley R."/>
            <person name="Labutti K."/>
            <person name="Andreopoulos B."/>
            <person name="Lipzen A."/>
            <person name="Chen C."/>
            <person name="Yanf M."/>
            <person name="Daum C."/>
            <person name="Ng V."/>
            <person name="Clum A."/>
            <person name="Ohm R."/>
            <person name="Martin F."/>
            <person name="Silar P."/>
            <person name="Natvig D."/>
            <person name="Lalanne C."/>
            <person name="Gautier V."/>
            <person name="Ament-Velasquez S.L."/>
            <person name="Kruys A."/>
            <person name="Hutchinson M.I."/>
            <person name="Powell A.J."/>
            <person name="Barry K."/>
            <person name="Miller A.N."/>
            <person name="Grigoriev I.V."/>
            <person name="Debuchy R."/>
            <person name="Gladieux P."/>
            <person name="Thoren M.H."/>
            <person name="Johannesson H."/>
        </authorList>
    </citation>
    <scope>NUCLEOTIDE SEQUENCE</scope>
    <source>
        <strain evidence="2">CBS 532.94</strain>
    </source>
</reference>
<feature type="region of interest" description="Disordered" evidence="1">
    <location>
        <begin position="1"/>
        <end position="40"/>
    </location>
</feature>
<organism evidence="2 3">
    <name type="scientific">Achaetomium macrosporum</name>
    <dbReference type="NCBI Taxonomy" id="79813"/>
    <lineage>
        <taxon>Eukaryota</taxon>
        <taxon>Fungi</taxon>
        <taxon>Dikarya</taxon>
        <taxon>Ascomycota</taxon>
        <taxon>Pezizomycotina</taxon>
        <taxon>Sordariomycetes</taxon>
        <taxon>Sordariomycetidae</taxon>
        <taxon>Sordariales</taxon>
        <taxon>Chaetomiaceae</taxon>
        <taxon>Achaetomium</taxon>
    </lineage>
</organism>
<reference evidence="2" key="1">
    <citation type="journal article" date="2023" name="Mol. Phylogenet. Evol.">
        <title>Genome-scale phylogeny and comparative genomics of the fungal order Sordariales.</title>
        <authorList>
            <person name="Hensen N."/>
            <person name="Bonometti L."/>
            <person name="Westerberg I."/>
            <person name="Brannstrom I.O."/>
            <person name="Guillou S."/>
            <person name="Cros-Aarteil S."/>
            <person name="Calhoun S."/>
            <person name="Haridas S."/>
            <person name="Kuo A."/>
            <person name="Mondo S."/>
            <person name="Pangilinan J."/>
            <person name="Riley R."/>
            <person name="LaButti K."/>
            <person name="Andreopoulos B."/>
            <person name="Lipzen A."/>
            <person name="Chen C."/>
            <person name="Yan M."/>
            <person name="Daum C."/>
            <person name="Ng V."/>
            <person name="Clum A."/>
            <person name="Steindorff A."/>
            <person name="Ohm R.A."/>
            <person name="Martin F."/>
            <person name="Silar P."/>
            <person name="Natvig D.O."/>
            <person name="Lalanne C."/>
            <person name="Gautier V."/>
            <person name="Ament-Velasquez S.L."/>
            <person name="Kruys A."/>
            <person name="Hutchinson M.I."/>
            <person name="Powell A.J."/>
            <person name="Barry K."/>
            <person name="Miller A.N."/>
            <person name="Grigoriev I.V."/>
            <person name="Debuchy R."/>
            <person name="Gladieux P."/>
            <person name="Hiltunen Thoren M."/>
            <person name="Johannesson H."/>
        </authorList>
    </citation>
    <scope>NUCLEOTIDE SEQUENCE</scope>
    <source>
        <strain evidence="2">CBS 532.94</strain>
    </source>
</reference>